<dbReference type="InterPro" id="IPR021116">
    <property type="entry name" value="Calcitonin/adrenomedullin"/>
</dbReference>
<dbReference type="PANTHER" id="PTHR23414">
    <property type="entry name" value="ADRENOMEDULLIN, ADM"/>
    <property type="match status" value="1"/>
</dbReference>
<feature type="region of interest" description="Disordered" evidence="6">
    <location>
        <begin position="108"/>
        <end position="127"/>
    </location>
</feature>
<dbReference type="GO" id="GO:0005179">
    <property type="term" value="F:hormone activity"/>
    <property type="evidence" value="ECO:0007669"/>
    <property type="project" value="InterPro"/>
</dbReference>
<evidence type="ECO:0000256" key="5">
    <source>
        <dbReference type="ARBA" id="ARBA00023157"/>
    </source>
</evidence>
<evidence type="ECO:0000256" key="6">
    <source>
        <dbReference type="SAM" id="MobiDB-lite"/>
    </source>
</evidence>
<proteinExistence type="inferred from homology"/>
<dbReference type="AlphaFoldDB" id="A0A8T0BHZ3"/>
<comment type="caution">
    <text evidence="8">The sequence shown here is derived from an EMBL/GenBank/DDBJ whole genome shotgun (WGS) entry which is preliminary data.</text>
</comment>
<dbReference type="GO" id="GO:0005576">
    <property type="term" value="C:extracellular region"/>
    <property type="evidence" value="ECO:0007669"/>
    <property type="project" value="UniProtKB-SubCell"/>
</dbReference>
<comment type="subcellular location">
    <subcellularLocation>
        <location evidence="1">Secreted</location>
    </subcellularLocation>
</comment>
<gene>
    <name evidence="8" type="ORF">HF521_020316</name>
</gene>
<feature type="chain" id="PRO_5035771268" evidence="7">
    <location>
        <begin position="26"/>
        <end position="127"/>
    </location>
</feature>
<dbReference type="GO" id="GO:0003073">
    <property type="term" value="P:regulation of systemic arterial blood pressure"/>
    <property type="evidence" value="ECO:0007669"/>
    <property type="project" value="TreeGrafter"/>
</dbReference>
<evidence type="ECO:0000313" key="8">
    <source>
        <dbReference type="EMBL" id="KAF7705030.1"/>
    </source>
</evidence>
<evidence type="ECO:0000256" key="1">
    <source>
        <dbReference type="ARBA" id="ARBA00004613"/>
    </source>
</evidence>
<sequence>MRSVYCVMEMSVMLLLLMPLIAAMALRDEHRPHPDTVSLEHRIRLPTERQASKTIPLRKSTSDMLLQSLLMQARNAQASLRRRRAPSKGCQFGTCQMHNLASTLYRMGQTNNKDQSKGAGDPNGYGR</sequence>
<dbReference type="PANTHER" id="PTHR23414:SF6">
    <property type="entry name" value="ADRENOMEDULLIN-5-LIKE PROTEIN-RELATED"/>
    <property type="match status" value="1"/>
</dbReference>
<dbReference type="Proteomes" id="UP000606274">
    <property type="component" value="Unassembled WGS sequence"/>
</dbReference>
<protein>
    <submittedName>
        <fullName evidence="8">Uncharacterized protein</fullName>
    </submittedName>
</protein>
<name>A0A8T0BHZ3_SILME</name>
<reference evidence="8" key="1">
    <citation type="submission" date="2020-08" db="EMBL/GenBank/DDBJ databases">
        <title>Chromosome-level assembly of Southern catfish (Silurus meridionalis) provides insights into visual adaptation to the nocturnal and benthic lifestyles.</title>
        <authorList>
            <person name="Zhang Y."/>
            <person name="Wang D."/>
            <person name="Peng Z."/>
        </authorList>
    </citation>
    <scope>NUCLEOTIDE SEQUENCE</scope>
    <source>
        <strain evidence="8">SWU-2019-XX</strain>
        <tissue evidence="8">Muscle</tissue>
    </source>
</reference>
<evidence type="ECO:0000256" key="4">
    <source>
        <dbReference type="ARBA" id="ARBA00022729"/>
    </source>
</evidence>
<dbReference type="Pfam" id="PF00214">
    <property type="entry name" value="Calc_CGRP_IAPP"/>
    <property type="match status" value="1"/>
</dbReference>
<accession>A0A8T0BHZ3</accession>
<keyword evidence="3" id="KW-0964">Secreted</keyword>
<keyword evidence="4 7" id="KW-0732">Signal</keyword>
<evidence type="ECO:0000256" key="2">
    <source>
        <dbReference type="ARBA" id="ARBA00010575"/>
    </source>
</evidence>
<dbReference type="GO" id="GO:0007189">
    <property type="term" value="P:adenylate cyclase-activating G protein-coupled receptor signaling pathway"/>
    <property type="evidence" value="ECO:0007669"/>
    <property type="project" value="TreeGrafter"/>
</dbReference>
<evidence type="ECO:0000256" key="3">
    <source>
        <dbReference type="ARBA" id="ARBA00022525"/>
    </source>
</evidence>
<organism evidence="8 9">
    <name type="scientific">Silurus meridionalis</name>
    <name type="common">Southern catfish</name>
    <name type="synonym">Silurus soldatovi meridionalis</name>
    <dbReference type="NCBI Taxonomy" id="175797"/>
    <lineage>
        <taxon>Eukaryota</taxon>
        <taxon>Metazoa</taxon>
        <taxon>Chordata</taxon>
        <taxon>Craniata</taxon>
        <taxon>Vertebrata</taxon>
        <taxon>Euteleostomi</taxon>
        <taxon>Actinopterygii</taxon>
        <taxon>Neopterygii</taxon>
        <taxon>Teleostei</taxon>
        <taxon>Ostariophysi</taxon>
        <taxon>Siluriformes</taxon>
        <taxon>Siluridae</taxon>
        <taxon>Silurus</taxon>
    </lineage>
</organism>
<keyword evidence="9" id="KW-1185">Reference proteome</keyword>
<feature type="signal peptide" evidence="7">
    <location>
        <begin position="1"/>
        <end position="25"/>
    </location>
</feature>
<dbReference type="GO" id="GO:0010460">
    <property type="term" value="P:positive regulation of heart rate"/>
    <property type="evidence" value="ECO:0007669"/>
    <property type="project" value="TreeGrafter"/>
</dbReference>
<keyword evidence="5" id="KW-1015">Disulfide bond</keyword>
<evidence type="ECO:0000256" key="7">
    <source>
        <dbReference type="SAM" id="SignalP"/>
    </source>
</evidence>
<dbReference type="InterPro" id="IPR051665">
    <property type="entry name" value="Adrenomedullin-reg_peptide"/>
</dbReference>
<comment type="similarity">
    <text evidence="2">Belongs to the adrenomedullin family.</text>
</comment>
<evidence type="ECO:0000313" key="9">
    <source>
        <dbReference type="Proteomes" id="UP000606274"/>
    </source>
</evidence>
<dbReference type="EMBL" id="JABFDY010000007">
    <property type="protein sequence ID" value="KAF7705030.1"/>
    <property type="molecule type" value="Genomic_DNA"/>
</dbReference>